<dbReference type="RefSeq" id="WP_163249161.1">
    <property type="nucleotide sequence ID" value="NZ_SXDP01000004.1"/>
</dbReference>
<dbReference type="AlphaFoldDB" id="A0A6M0RB86"/>
<gene>
    <name evidence="1" type="ORF">FDF74_07350</name>
</gene>
<proteinExistence type="predicted"/>
<dbReference type="EMBL" id="SXDP01000004">
    <property type="protein sequence ID" value="NEZ47027.1"/>
    <property type="molecule type" value="Genomic_DNA"/>
</dbReference>
<protein>
    <submittedName>
        <fullName evidence="1">Alpha-ribazole-5-phosphate synthase</fullName>
    </submittedName>
</protein>
<accession>A0A6M0RB86</accession>
<name>A0A6M0RB86_9CLOT</name>
<reference evidence="1 2" key="1">
    <citation type="submission" date="2019-04" db="EMBL/GenBank/DDBJ databases">
        <title>Genome sequencing of Clostridium botulinum Groups I-IV and Clostridium butyricum.</title>
        <authorList>
            <person name="Brunt J."/>
            <person name="Van Vliet A.H.M."/>
            <person name="Stringer S.C."/>
            <person name="Carter A.T."/>
            <person name="Peck M.W."/>
        </authorList>
    </citation>
    <scope>NUCLEOTIDE SEQUENCE [LARGE SCALE GENOMIC DNA]</scope>
    <source>
        <strain evidence="1 2">IFR 18/094</strain>
    </source>
</reference>
<organism evidence="1 2">
    <name type="scientific">Clostridium niameyense</name>
    <dbReference type="NCBI Taxonomy" id="1622073"/>
    <lineage>
        <taxon>Bacteria</taxon>
        <taxon>Bacillati</taxon>
        <taxon>Bacillota</taxon>
        <taxon>Clostridia</taxon>
        <taxon>Eubacteriales</taxon>
        <taxon>Clostridiaceae</taxon>
        <taxon>Clostridium</taxon>
    </lineage>
</organism>
<evidence type="ECO:0000313" key="1">
    <source>
        <dbReference type="EMBL" id="NEZ47027.1"/>
    </source>
</evidence>
<evidence type="ECO:0000313" key="2">
    <source>
        <dbReference type="Proteomes" id="UP000473885"/>
    </source>
</evidence>
<dbReference type="Proteomes" id="UP000473885">
    <property type="component" value="Unassembled WGS sequence"/>
</dbReference>
<keyword evidence="2" id="KW-1185">Reference proteome</keyword>
<sequence length="251" mass="27617">MNIKKIRDLTLIKLDESKTMVIACDSCGSIGMKQYDVLKIPAFYTGKFTARVGIMEVISTGAEVVTITNAVCCEMNPTGLEIINGIKEELKQADISDIVLTGSTEENFPTYSTGVGMSVIGIADNSKIKINNIKKPCVVVSIGLPKVGSEIDLKNDNEIIDYKSIKKFYENKLIYEIVPVGSKGILYEAQLLANNNNLLFQLDNKDKKFIKKSAGPSTVIIAALDEKELKNLRKNVKNITVIGHMRSNNHS</sequence>
<comment type="caution">
    <text evidence="1">The sequence shown here is derived from an EMBL/GenBank/DDBJ whole genome shotgun (WGS) entry which is preliminary data.</text>
</comment>